<evidence type="ECO:0000259" key="3">
    <source>
        <dbReference type="Pfam" id="PF22924"/>
    </source>
</evidence>
<keyword evidence="5" id="KW-1185">Reference proteome</keyword>
<dbReference type="Pfam" id="PF22924">
    <property type="entry name" value="ACOX_C_alpha1"/>
    <property type="match status" value="1"/>
</dbReference>
<name>A0ABQ9W163_SAGOE</name>
<dbReference type="Proteomes" id="UP001266305">
    <property type="component" value="Unassembled WGS sequence"/>
</dbReference>
<feature type="domain" description="Acyl-CoA oxidase C-alpha1" evidence="3">
    <location>
        <begin position="52"/>
        <end position="102"/>
    </location>
</feature>
<evidence type="ECO:0000313" key="5">
    <source>
        <dbReference type="Proteomes" id="UP001266305"/>
    </source>
</evidence>
<dbReference type="EMBL" id="JASSZA010000003">
    <property type="protein sequence ID" value="KAK2115381.1"/>
    <property type="molecule type" value="Genomic_DNA"/>
</dbReference>
<comment type="caution">
    <text evidence="4">The sequence shown here is derived from an EMBL/GenBank/DDBJ whole genome shotgun (WGS) entry which is preliminary data.</text>
</comment>
<dbReference type="InterPro" id="IPR055060">
    <property type="entry name" value="ACOX_C_alpha1"/>
</dbReference>
<evidence type="ECO:0000256" key="2">
    <source>
        <dbReference type="SAM" id="MobiDB-lite"/>
    </source>
</evidence>
<protein>
    <recommendedName>
        <fullName evidence="3">Acyl-CoA oxidase C-alpha1 domain-containing protein</fullName>
    </recommendedName>
</protein>
<feature type="region of interest" description="Disordered" evidence="2">
    <location>
        <begin position="114"/>
        <end position="139"/>
    </location>
</feature>
<gene>
    <name evidence="4" type="ORF">P7K49_006007</name>
</gene>
<dbReference type="SUPFAM" id="SSF47203">
    <property type="entry name" value="Acyl-CoA dehydrogenase C-terminal domain-like"/>
    <property type="match status" value="1"/>
</dbReference>
<dbReference type="Gene3D" id="1.20.140.10">
    <property type="entry name" value="Butyryl-CoA Dehydrogenase, subunit A, domain 3"/>
    <property type="match status" value="1"/>
</dbReference>
<sequence>MTLIPTCRSILCLGRPGEWDLGRWAQVAVQLGSRSSSALLQDARQRFGASLGSLSSGRVVIMGMAVANLKLAVSIAARFSATRRQFGPTEEEEIPVLEYQTQWCGHAPYVPSERGQLWPHPDKPRQYVEEHGRRSVEGG</sequence>
<dbReference type="InterPro" id="IPR036250">
    <property type="entry name" value="AcylCo_DH-like_C"/>
</dbReference>
<evidence type="ECO:0000313" key="4">
    <source>
        <dbReference type="EMBL" id="KAK2115381.1"/>
    </source>
</evidence>
<feature type="compositionally biased region" description="Basic and acidic residues" evidence="2">
    <location>
        <begin position="120"/>
        <end position="139"/>
    </location>
</feature>
<dbReference type="PANTHER" id="PTHR10909">
    <property type="entry name" value="ELECTRON TRANSPORT OXIDOREDUCTASE"/>
    <property type="match status" value="1"/>
</dbReference>
<organism evidence="4 5">
    <name type="scientific">Saguinus oedipus</name>
    <name type="common">Cotton-top tamarin</name>
    <name type="synonym">Oedipomidas oedipus</name>
    <dbReference type="NCBI Taxonomy" id="9490"/>
    <lineage>
        <taxon>Eukaryota</taxon>
        <taxon>Metazoa</taxon>
        <taxon>Chordata</taxon>
        <taxon>Craniata</taxon>
        <taxon>Vertebrata</taxon>
        <taxon>Euteleostomi</taxon>
        <taxon>Mammalia</taxon>
        <taxon>Eutheria</taxon>
        <taxon>Euarchontoglires</taxon>
        <taxon>Primates</taxon>
        <taxon>Haplorrhini</taxon>
        <taxon>Platyrrhini</taxon>
        <taxon>Cebidae</taxon>
        <taxon>Callitrichinae</taxon>
        <taxon>Saguinus</taxon>
    </lineage>
</organism>
<comment type="pathway">
    <text evidence="1">Lipid metabolism.</text>
</comment>
<proteinExistence type="predicted"/>
<reference evidence="4 5" key="1">
    <citation type="submission" date="2023-05" db="EMBL/GenBank/DDBJ databases">
        <title>B98-5 Cell Line De Novo Hybrid Assembly: An Optical Mapping Approach.</title>
        <authorList>
            <person name="Kananen K."/>
            <person name="Auerbach J.A."/>
            <person name="Kautto E."/>
            <person name="Blachly J.S."/>
        </authorList>
    </citation>
    <scope>NUCLEOTIDE SEQUENCE [LARGE SCALE GENOMIC DNA]</scope>
    <source>
        <strain evidence="4">B95-8</strain>
        <tissue evidence="4">Cell line</tissue>
    </source>
</reference>
<accession>A0ABQ9W163</accession>
<dbReference type="PANTHER" id="PTHR10909:SF390">
    <property type="entry name" value="PEROXISOMAL ACYL-COENZYME A OXIDASE 3"/>
    <property type="match status" value="1"/>
</dbReference>
<dbReference type="InterPro" id="IPR012258">
    <property type="entry name" value="Acyl-CoA_oxidase"/>
</dbReference>
<evidence type="ECO:0000256" key="1">
    <source>
        <dbReference type="ARBA" id="ARBA00005189"/>
    </source>
</evidence>